<keyword evidence="10 12" id="KW-0472">Membrane</keyword>
<dbReference type="PANTHER" id="PTHR45436:SF10">
    <property type="entry name" value="HISTIDINE KINASE"/>
    <property type="match status" value="1"/>
</dbReference>
<keyword evidence="6" id="KW-0808">Transferase</keyword>
<keyword evidence="4" id="KW-1003">Cell membrane</keyword>
<dbReference type="Pfam" id="PF02518">
    <property type="entry name" value="HATPase_c"/>
    <property type="match status" value="1"/>
</dbReference>
<dbReference type="Gene3D" id="1.10.287.130">
    <property type="match status" value="1"/>
</dbReference>
<comment type="caution">
    <text evidence="14">The sequence shown here is derived from an EMBL/GenBank/DDBJ whole genome shotgun (WGS) entry which is preliminary data.</text>
</comment>
<sequence>MTRRTRIFIGILLIYTAGIAFLLYRVVSDIDPRYRESAEESLVETSQLMASLVEQDVIAGAINTARLEPLFRSVYTREFSAQIYNLHKSRVELRVYVTDRTGRVMFDSLGRHLGNDYSQWSDVKRTLGGLYGARTSRDVDGDPRTSVMYVGAPIRWNDEIVGVVSVGKPVQSFGQFVEDARVRTIWVGVGSALALLLLTLIVSVWLVRPFGLIRDYWTWVRAQNRVGSLSLSRMARRAVDAVRTGFGEMRDALTGRNYVADYVQTFTHEVKSPLSAIRGAAELLQEPQMPHDQRERFLKNIERETQRIQEIVDRMMELTALETRRALDRTEPVALGPLIEDIAASAQPAASRRGIRLIVNIREPARVEGDAFLLRRAISNLLDNALDFSPPDSEVLLTLETTSRLARVNVRDHGPGIPDYAQDKVFQKFYSLARPHSQKKSTGLGLAFVKEIATLHRGRVDLGNATRGGAVATLTLPLLSAHHRPNIRPNH</sequence>
<proteinExistence type="predicted"/>
<comment type="catalytic activity">
    <reaction evidence="1">
        <text>ATP + protein L-histidine = ADP + protein N-phospho-L-histidine.</text>
        <dbReference type="EC" id="2.7.13.3"/>
    </reaction>
</comment>
<evidence type="ECO:0000256" key="6">
    <source>
        <dbReference type="ARBA" id="ARBA00022679"/>
    </source>
</evidence>
<keyword evidence="5" id="KW-0597">Phosphoprotein</keyword>
<dbReference type="PANTHER" id="PTHR45436">
    <property type="entry name" value="SENSOR HISTIDINE KINASE YKOH"/>
    <property type="match status" value="1"/>
</dbReference>
<dbReference type="SMART" id="SM00388">
    <property type="entry name" value="HisKA"/>
    <property type="match status" value="1"/>
</dbReference>
<dbReference type="SUPFAM" id="SSF55874">
    <property type="entry name" value="ATPase domain of HSP90 chaperone/DNA topoisomerase II/histidine kinase"/>
    <property type="match status" value="1"/>
</dbReference>
<dbReference type="RefSeq" id="WP_119558045.1">
    <property type="nucleotide sequence ID" value="NZ_QXMN01000061.1"/>
</dbReference>
<dbReference type="NCBIfam" id="NF008312">
    <property type="entry name" value="PRK11100.1"/>
    <property type="match status" value="1"/>
</dbReference>
<dbReference type="SUPFAM" id="SSF47384">
    <property type="entry name" value="Homodimeric domain of signal transducing histidine kinase"/>
    <property type="match status" value="1"/>
</dbReference>
<dbReference type="InterPro" id="IPR003594">
    <property type="entry name" value="HATPase_dom"/>
</dbReference>
<evidence type="ECO:0000256" key="8">
    <source>
        <dbReference type="ARBA" id="ARBA00022777"/>
    </source>
</evidence>
<dbReference type="Gene3D" id="3.30.565.10">
    <property type="entry name" value="Histidine kinase-like ATPase, C-terminal domain"/>
    <property type="match status" value="1"/>
</dbReference>
<organism evidence="14 15">
    <name type="scientific">Acidovorax cavernicola</name>
    <dbReference type="NCBI Taxonomy" id="1675792"/>
    <lineage>
        <taxon>Bacteria</taxon>
        <taxon>Pseudomonadati</taxon>
        <taxon>Pseudomonadota</taxon>
        <taxon>Betaproteobacteria</taxon>
        <taxon>Burkholderiales</taxon>
        <taxon>Comamonadaceae</taxon>
        <taxon>Acidovorax</taxon>
    </lineage>
</organism>
<evidence type="ECO:0000256" key="2">
    <source>
        <dbReference type="ARBA" id="ARBA00004651"/>
    </source>
</evidence>
<dbReference type="InterPro" id="IPR004358">
    <property type="entry name" value="Sig_transdc_His_kin-like_C"/>
</dbReference>
<dbReference type="InterPro" id="IPR036097">
    <property type="entry name" value="HisK_dim/P_sf"/>
</dbReference>
<feature type="domain" description="Histidine kinase" evidence="13">
    <location>
        <begin position="265"/>
        <end position="480"/>
    </location>
</feature>
<dbReference type="EMBL" id="QXMN01000061">
    <property type="protein sequence ID" value="RIX73664.1"/>
    <property type="molecule type" value="Genomic_DNA"/>
</dbReference>
<comment type="subcellular location">
    <subcellularLocation>
        <location evidence="2">Cell membrane</location>
        <topology evidence="2">Multi-pass membrane protein</topology>
    </subcellularLocation>
</comment>
<dbReference type="Pfam" id="PF00512">
    <property type="entry name" value="HisKA"/>
    <property type="match status" value="1"/>
</dbReference>
<gene>
    <name evidence="14" type="primary">creC</name>
    <name evidence="14" type="ORF">D3H34_28945</name>
</gene>
<evidence type="ECO:0000256" key="5">
    <source>
        <dbReference type="ARBA" id="ARBA00022553"/>
    </source>
</evidence>
<evidence type="ECO:0000256" key="1">
    <source>
        <dbReference type="ARBA" id="ARBA00000085"/>
    </source>
</evidence>
<dbReference type="EC" id="2.7.13.3" evidence="3"/>
<dbReference type="PROSITE" id="PS50109">
    <property type="entry name" value="HIS_KIN"/>
    <property type="match status" value="1"/>
</dbReference>
<feature type="transmembrane region" description="Helical" evidence="12">
    <location>
        <begin position="185"/>
        <end position="207"/>
    </location>
</feature>
<protein>
    <recommendedName>
        <fullName evidence="3">histidine kinase</fullName>
        <ecNumber evidence="3">2.7.13.3</ecNumber>
    </recommendedName>
</protein>
<dbReference type="InterPro" id="IPR050428">
    <property type="entry name" value="TCS_sensor_his_kinase"/>
</dbReference>
<keyword evidence="9 12" id="KW-1133">Transmembrane helix</keyword>
<evidence type="ECO:0000256" key="11">
    <source>
        <dbReference type="SAM" id="Coils"/>
    </source>
</evidence>
<evidence type="ECO:0000256" key="7">
    <source>
        <dbReference type="ARBA" id="ARBA00022692"/>
    </source>
</evidence>
<reference evidence="14 15" key="1">
    <citation type="submission" date="2018-09" db="EMBL/GenBank/DDBJ databases">
        <title>Acidovorax cavernicola nov. sp. isolated from Gruta de las Maravillas (Aracena, Spain).</title>
        <authorList>
            <person name="Jurado V."/>
            <person name="Gutierrez-Patricio S."/>
            <person name="Gonzalez-Pimentel J.L."/>
            <person name="Miller A.Z."/>
            <person name="Laiz L."/>
            <person name="Saiz-Jimenez C."/>
        </authorList>
    </citation>
    <scope>NUCLEOTIDE SEQUENCE [LARGE SCALE GENOMIC DNA]</scope>
    <source>
        <strain evidence="14 15">1011MAR4D40.2</strain>
    </source>
</reference>
<dbReference type="GO" id="GO:0005886">
    <property type="term" value="C:plasma membrane"/>
    <property type="evidence" value="ECO:0007669"/>
    <property type="project" value="UniProtKB-SubCell"/>
</dbReference>
<feature type="transmembrane region" description="Helical" evidence="12">
    <location>
        <begin position="7"/>
        <end position="27"/>
    </location>
</feature>
<feature type="coiled-coil region" evidence="11">
    <location>
        <begin position="294"/>
        <end position="321"/>
    </location>
</feature>
<dbReference type="Proteomes" id="UP000265619">
    <property type="component" value="Unassembled WGS sequence"/>
</dbReference>
<evidence type="ECO:0000256" key="12">
    <source>
        <dbReference type="SAM" id="Phobius"/>
    </source>
</evidence>
<evidence type="ECO:0000256" key="3">
    <source>
        <dbReference type="ARBA" id="ARBA00012438"/>
    </source>
</evidence>
<dbReference type="InterPro" id="IPR029151">
    <property type="entry name" value="Sensor-like_sf"/>
</dbReference>
<dbReference type="InterPro" id="IPR036890">
    <property type="entry name" value="HATPase_C_sf"/>
</dbReference>
<dbReference type="InterPro" id="IPR003661">
    <property type="entry name" value="HisK_dim/P_dom"/>
</dbReference>
<evidence type="ECO:0000256" key="10">
    <source>
        <dbReference type="ARBA" id="ARBA00023136"/>
    </source>
</evidence>
<evidence type="ECO:0000259" key="13">
    <source>
        <dbReference type="PROSITE" id="PS50109"/>
    </source>
</evidence>
<evidence type="ECO:0000256" key="4">
    <source>
        <dbReference type="ARBA" id="ARBA00022475"/>
    </source>
</evidence>
<dbReference type="CDD" id="cd00082">
    <property type="entry name" value="HisKA"/>
    <property type="match status" value="1"/>
</dbReference>
<keyword evidence="7 12" id="KW-0812">Transmembrane</keyword>
<evidence type="ECO:0000313" key="15">
    <source>
        <dbReference type="Proteomes" id="UP000265619"/>
    </source>
</evidence>
<dbReference type="SMART" id="SM00387">
    <property type="entry name" value="HATPase_c"/>
    <property type="match status" value="1"/>
</dbReference>
<evidence type="ECO:0000313" key="14">
    <source>
        <dbReference type="EMBL" id="RIX73664.1"/>
    </source>
</evidence>
<keyword evidence="15" id="KW-1185">Reference proteome</keyword>
<name>A0A9X8CZ98_9BURK</name>
<dbReference type="PRINTS" id="PR00344">
    <property type="entry name" value="BCTRLSENSOR"/>
</dbReference>
<keyword evidence="11" id="KW-0175">Coiled coil</keyword>
<dbReference type="SUPFAM" id="SSF103190">
    <property type="entry name" value="Sensory domain-like"/>
    <property type="match status" value="1"/>
</dbReference>
<evidence type="ECO:0000256" key="9">
    <source>
        <dbReference type="ARBA" id="ARBA00022989"/>
    </source>
</evidence>
<dbReference type="GO" id="GO:0000155">
    <property type="term" value="F:phosphorelay sensor kinase activity"/>
    <property type="evidence" value="ECO:0007669"/>
    <property type="project" value="InterPro"/>
</dbReference>
<dbReference type="OrthoDB" id="9806130at2"/>
<dbReference type="AlphaFoldDB" id="A0A9X8CZ98"/>
<dbReference type="InterPro" id="IPR005467">
    <property type="entry name" value="His_kinase_dom"/>
</dbReference>
<accession>A0A9X8CZ98</accession>
<keyword evidence="8 14" id="KW-0418">Kinase</keyword>